<protein>
    <submittedName>
        <fullName evidence="2">Uncharacterized protein</fullName>
    </submittedName>
</protein>
<proteinExistence type="predicted"/>
<feature type="coiled-coil region" evidence="1">
    <location>
        <begin position="39"/>
        <end position="66"/>
    </location>
</feature>
<evidence type="ECO:0000256" key="1">
    <source>
        <dbReference type="SAM" id="Coils"/>
    </source>
</evidence>
<gene>
    <name evidence="2" type="ORF">LCGC14_0145880</name>
</gene>
<dbReference type="EMBL" id="LAZR01000051">
    <property type="protein sequence ID" value="KKN98477.1"/>
    <property type="molecule type" value="Genomic_DNA"/>
</dbReference>
<evidence type="ECO:0000313" key="2">
    <source>
        <dbReference type="EMBL" id="KKN98477.1"/>
    </source>
</evidence>
<accession>A0A0F9VFB7</accession>
<keyword evidence="1" id="KW-0175">Coiled coil</keyword>
<dbReference type="AlphaFoldDB" id="A0A0F9VFB7"/>
<comment type="caution">
    <text evidence="2">The sequence shown here is derived from an EMBL/GenBank/DDBJ whole genome shotgun (WGS) entry which is preliminary data.</text>
</comment>
<sequence>MSRKAHLNDTKASERVDFGEVSVSFHEELTEDEKQTKILKSEVSERRRHNREIETIEREERAANREAIVDVTKDIIGAFVGAGRREY</sequence>
<reference evidence="2" key="1">
    <citation type="journal article" date="2015" name="Nature">
        <title>Complex archaea that bridge the gap between prokaryotes and eukaryotes.</title>
        <authorList>
            <person name="Spang A."/>
            <person name="Saw J.H."/>
            <person name="Jorgensen S.L."/>
            <person name="Zaremba-Niedzwiedzka K."/>
            <person name="Martijn J."/>
            <person name="Lind A.E."/>
            <person name="van Eijk R."/>
            <person name="Schleper C."/>
            <person name="Guy L."/>
            <person name="Ettema T.J."/>
        </authorList>
    </citation>
    <scope>NUCLEOTIDE SEQUENCE</scope>
</reference>
<name>A0A0F9VFB7_9ZZZZ</name>
<organism evidence="2">
    <name type="scientific">marine sediment metagenome</name>
    <dbReference type="NCBI Taxonomy" id="412755"/>
    <lineage>
        <taxon>unclassified sequences</taxon>
        <taxon>metagenomes</taxon>
        <taxon>ecological metagenomes</taxon>
    </lineage>
</organism>